<evidence type="ECO:0000256" key="1">
    <source>
        <dbReference type="SAM" id="Phobius"/>
    </source>
</evidence>
<accession>A0A0B6WT13</accession>
<reference evidence="2 3" key="2">
    <citation type="submission" date="2015-01" db="EMBL/GenBank/DDBJ databases">
        <title>Complete genome sequence of Pyrinomonas methylaliphatogenes type strain K22T.</title>
        <authorList>
            <person name="Lee K.C.Y."/>
            <person name="Power J.F."/>
            <person name="Dunfield P.F."/>
            <person name="Morgan X.C."/>
            <person name="Huttenhower C."/>
            <person name="Stott M.B."/>
        </authorList>
    </citation>
    <scope>NUCLEOTIDE SEQUENCE [LARGE SCALE GENOMIC DNA]</scope>
    <source>
        <strain evidence="2 3">K22</strain>
    </source>
</reference>
<protein>
    <submittedName>
        <fullName evidence="2">Uncharacterized protein</fullName>
    </submittedName>
</protein>
<proteinExistence type="predicted"/>
<sequence>MFRRSDADRDRKLNQAGRQLLQTVAALNEAEAEEAAATPFLFARVRARIEQKRAEENGLIFLRVLYRVVPTMALATILALLFLWLGTDSRLTSRSSNEDLLLSINDVGAERIIYIDRRSITNDEVLANILSREERAEALNENSK</sequence>
<dbReference type="STRING" id="454194.PYK22_00361"/>
<keyword evidence="3" id="KW-1185">Reference proteome</keyword>
<feature type="transmembrane region" description="Helical" evidence="1">
    <location>
        <begin position="64"/>
        <end position="85"/>
    </location>
</feature>
<dbReference type="AlphaFoldDB" id="A0A0B6WT13"/>
<evidence type="ECO:0000313" key="2">
    <source>
        <dbReference type="EMBL" id="CDM64368.1"/>
    </source>
</evidence>
<organism evidence="2 3">
    <name type="scientific">Pyrinomonas methylaliphatogenes</name>
    <dbReference type="NCBI Taxonomy" id="454194"/>
    <lineage>
        <taxon>Bacteria</taxon>
        <taxon>Pseudomonadati</taxon>
        <taxon>Acidobacteriota</taxon>
        <taxon>Blastocatellia</taxon>
        <taxon>Blastocatellales</taxon>
        <taxon>Pyrinomonadaceae</taxon>
        <taxon>Pyrinomonas</taxon>
    </lineage>
</organism>
<keyword evidence="1" id="KW-0812">Transmembrane</keyword>
<dbReference type="RefSeq" id="WP_041973807.1">
    <property type="nucleotide sequence ID" value="NZ_CBXV010000002.1"/>
</dbReference>
<dbReference type="Proteomes" id="UP000031518">
    <property type="component" value="Unassembled WGS sequence"/>
</dbReference>
<dbReference type="EMBL" id="CBXV010000002">
    <property type="protein sequence ID" value="CDM64368.1"/>
    <property type="molecule type" value="Genomic_DNA"/>
</dbReference>
<gene>
    <name evidence="2" type="ORF">PYK22_00361</name>
</gene>
<keyword evidence="1" id="KW-1133">Transmembrane helix</keyword>
<evidence type="ECO:0000313" key="3">
    <source>
        <dbReference type="Proteomes" id="UP000031518"/>
    </source>
</evidence>
<name>A0A0B6WT13_9BACT</name>
<reference evidence="2 3" key="1">
    <citation type="submission" date="2013-12" db="EMBL/GenBank/DDBJ databases">
        <authorList>
            <person name="Stott M."/>
        </authorList>
    </citation>
    <scope>NUCLEOTIDE SEQUENCE [LARGE SCALE GENOMIC DNA]</scope>
    <source>
        <strain evidence="2 3">K22</strain>
    </source>
</reference>
<keyword evidence="1" id="KW-0472">Membrane</keyword>